<evidence type="ECO:0000256" key="2">
    <source>
        <dbReference type="SAM" id="SignalP"/>
    </source>
</evidence>
<evidence type="ECO:0000313" key="4">
    <source>
        <dbReference type="EMBL" id="KOF86038.1"/>
    </source>
</evidence>
<dbReference type="PANTHER" id="PTHR24020">
    <property type="entry name" value="COLLAGEN ALPHA"/>
    <property type="match status" value="1"/>
</dbReference>
<feature type="signal peptide" evidence="2">
    <location>
        <begin position="1"/>
        <end position="18"/>
    </location>
</feature>
<name>A0A0L8H9R5_OCTBM</name>
<proteinExistence type="predicted"/>
<dbReference type="InterPro" id="IPR002035">
    <property type="entry name" value="VWF_A"/>
</dbReference>
<feature type="compositionally biased region" description="Basic residues" evidence="1">
    <location>
        <begin position="520"/>
        <end position="535"/>
    </location>
</feature>
<dbReference type="InterPro" id="IPR036465">
    <property type="entry name" value="vWFA_dom_sf"/>
</dbReference>
<evidence type="ECO:0000259" key="3">
    <source>
        <dbReference type="PROSITE" id="PS50234"/>
    </source>
</evidence>
<keyword evidence="2" id="KW-0732">Signal</keyword>
<dbReference type="InterPro" id="IPR050525">
    <property type="entry name" value="ECM_Assembly_Org"/>
</dbReference>
<protein>
    <recommendedName>
        <fullName evidence="3">VWFA domain-containing protein</fullName>
    </recommendedName>
</protein>
<dbReference type="STRING" id="37653.A0A0L8H9R5"/>
<organism evidence="4">
    <name type="scientific">Octopus bimaculoides</name>
    <name type="common">California two-spotted octopus</name>
    <dbReference type="NCBI Taxonomy" id="37653"/>
    <lineage>
        <taxon>Eukaryota</taxon>
        <taxon>Metazoa</taxon>
        <taxon>Spiralia</taxon>
        <taxon>Lophotrochozoa</taxon>
        <taxon>Mollusca</taxon>
        <taxon>Cephalopoda</taxon>
        <taxon>Coleoidea</taxon>
        <taxon>Octopodiformes</taxon>
        <taxon>Octopoda</taxon>
        <taxon>Incirrata</taxon>
        <taxon>Octopodidae</taxon>
        <taxon>Octopus</taxon>
    </lineage>
</organism>
<dbReference type="OrthoDB" id="6085948at2759"/>
<accession>A0A0L8H9R5</accession>
<feature type="region of interest" description="Disordered" evidence="1">
    <location>
        <begin position="292"/>
        <end position="312"/>
    </location>
</feature>
<dbReference type="PANTHER" id="PTHR24020:SF84">
    <property type="entry name" value="VWFA DOMAIN-CONTAINING PROTEIN"/>
    <property type="match status" value="1"/>
</dbReference>
<reference evidence="4" key="1">
    <citation type="submission" date="2015-07" db="EMBL/GenBank/DDBJ databases">
        <title>MeaNS - Measles Nucleotide Surveillance Program.</title>
        <authorList>
            <person name="Tran T."/>
            <person name="Druce J."/>
        </authorList>
    </citation>
    <scope>NUCLEOTIDE SEQUENCE</scope>
    <source>
        <strain evidence="4">UCB-OBI-ISO-001</strain>
        <tissue evidence="4">Gonad</tissue>
    </source>
</reference>
<gene>
    <name evidence="4" type="ORF">OCBIM_22019314mg</name>
</gene>
<dbReference type="SMART" id="SM00327">
    <property type="entry name" value="VWA"/>
    <property type="match status" value="1"/>
</dbReference>
<sequence length="742" mass="82825">MMKYLLIYAALLAQTLIAADNAFLYRCTGDIFFVMDSSASIWQEDFNQQLKFVKGLVDTFQIGENESQVRVGVITFNDIARLKFSFDRYATRDEVKEAISQIKYEAGETNTAAALRLLQEELTPYIGNSNRTLIAVVITDGRSLNSEKTKEEALKIHKLGIRVHAIGVGSRYDMSELRSIASSERNIHEVTSYAALTGIAKIFRDRLCIEETTTRPPTTTPIPTTSAATTTTEIFPTTLQRLITSPSLMTATVRLAHKSDSAIDNYAPASHAQISYASVNSVQNGELKAKTSPRFTKPIPSSTNKDSHSKNLDMAVNGTQKSITPSSKNFDKISSFGNIFQLSDAVRKADDNKGGANSPAKTGRKERSELAPESPTILPILQFQQIKSYQSANTNEKEITSKKTTNSTTNEFDIESVIDGDIETDVESDSDFDGLAENTSESTKDNTKTKKKPVKPKKNKKSKSKKKRPNKKNKTLPKNLPTASSEVSPGKKTAPDDKNGNEIVEGEVEYVVEPTEASKKDKKTTPKKHVSPTKKPKYVTKEHKEYEEDTNSDTVLFGFDYLSLGEYRTKMIFKFINLLLPNKSSGYFGVVTNSYLPKDYSIPLSPFTKRKNYNFTKDIRIKKSSGIIGVIKRMGDILYKKGIADQGNHLKRLIGVLFIDPSVTNITPDMLIEANAFKDSGFEMYLVSVGKRRWRNIRALVSLSTQPHSKYLINIPTYQYLVDNVAHSQLLPKVFAVYKRKS</sequence>
<dbReference type="PRINTS" id="PR00453">
    <property type="entry name" value="VWFADOMAIN"/>
</dbReference>
<dbReference type="KEGG" id="obi:106871951"/>
<dbReference type="Pfam" id="PF00092">
    <property type="entry name" value="VWA"/>
    <property type="match status" value="1"/>
</dbReference>
<feature type="compositionally biased region" description="Basic residues" evidence="1">
    <location>
        <begin position="449"/>
        <end position="475"/>
    </location>
</feature>
<feature type="region of interest" description="Disordered" evidence="1">
    <location>
        <begin position="348"/>
        <end position="376"/>
    </location>
</feature>
<feature type="region of interest" description="Disordered" evidence="1">
    <location>
        <begin position="411"/>
        <end position="535"/>
    </location>
</feature>
<dbReference type="SUPFAM" id="SSF53300">
    <property type="entry name" value="vWA-like"/>
    <property type="match status" value="1"/>
</dbReference>
<dbReference type="PROSITE" id="PS50234">
    <property type="entry name" value="VWFA"/>
    <property type="match status" value="1"/>
</dbReference>
<feature type="domain" description="VWFA" evidence="3">
    <location>
        <begin position="30"/>
        <end position="207"/>
    </location>
</feature>
<dbReference type="EMBL" id="KQ418749">
    <property type="protein sequence ID" value="KOF86038.1"/>
    <property type="molecule type" value="Genomic_DNA"/>
</dbReference>
<dbReference type="CDD" id="cd01450">
    <property type="entry name" value="vWFA_subfamily_ECM"/>
    <property type="match status" value="1"/>
</dbReference>
<feature type="compositionally biased region" description="Acidic residues" evidence="1">
    <location>
        <begin position="412"/>
        <end position="434"/>
    </location>
</feature>
<dbReference type="AlphaFoldDB" id="A0A0L8H9R5"/>
<dbReference type="OMA" id="CPRTSEA"/>
<evidence type="ECO:0000256" key="1">
    <source>
        <dbReference type="SAM" id="MobiDB-lite"/>
    </source>
</evidence>
<feature type="chain" id="PRO_5005583557" description="VWFA domain-containing protein" evidence="2">
    <location>
        <begin position="19"/>
        <end position="742"/>
    </location>
</feature>
<dbReference type="Gene3D" id="3.40.50.410">
    <property type="entry name" value="von Willebrand factor, type A domain"/>
    <property type="match status" value="1"/>
</dbReference>